<evidence type="ECO:0000313" key="2">
    <source>
        <dbReference type="Proteomes" id="UP000715781"/>
    </source>
</evidence>
<proteinExistence type="predicted"/>
<dbReference type="Proteomes" id="UP000715781">
    <property type="component" value="Unassembled WGS sequence"/>
</dbReference>
<name>A0A951Q5I0_9NOST</name>
<reference evidence="1" key="1">
    <citation type="submission" date="2021-05" db="EMBL/GenBank/DDBJ databases">
        <authorList>
            <person name="Pietrasiak N."/>
            <person name="Ward R."/>
            <person name="Stajich J.E."/>
            <person name="Kurbessoian T."/>
        </authorList>
    </citation>
    <scope>NUCLEOTIDE SEQUENCE</scope>
    <source>
        <strain evidence="1">JT2-VF2</strain>
    </source>
</reference>
<evidence type="ECO:0000313" key="1">
    <source>
        <dbReference type="EMBL" id="MBW4565702.1"/>
    </source>
</evidence>
<sequence>MDIKYQYAINSKGRTVNAVELIANIEVRSETYKCLSCGNILIPVLGEKRKKHFRHKADIEIQCSQETYLHKLGKIRFYEIYSSCLSEILPFWIEIAVKKKCQYQKQFQSICPVMNSKETFDLTQYFKNIKLEKKDNYFIPDLLLTSDKGDKVYIEIAVSHKSTQRKIHSGNRIIELAISQESDLNILDRRILSESNRVIFFNFKRDQIKNFCNGQCIQINNLKPKIEEIKPKKNMNKREEVKKSSDSRNKRNDALLRHLAKLQLKENCFFCHHYAINAKDTIDTPIYCKVRKKTCNPHVARNCKHYQPDIKLISDVTDSQMPN</sequence>
<evidence type="ECO:0008006" key="3">
    <source>
        <dbReference type="Google" id="ProtNLM"/>
    </source>
</evidence>
<dbReference type="EMBL" id="JAHHHN010000045">
    <property type="protein sequence ID" value="MBW4565702.1"/>
    <property type="molecule type" value="Genomic_DNA"/>
</dbReference>
<organism evidence="1 2">
    <name type="scientific">Mojavia pulchra JT2-VF2</name>
    <dbReference type="NCBI Taxonomy" id="287848"/>
    <lineage>
        <taxon>Bacteria</taxon>
        <taxon>Bacillati</taxon>
        <taxon>Cyanobacteriota</taxon>
        <taxon>Cyanophyceae</taxon>
        <taxon>Nostocales</taxon>
        <taxon>Nostocaceae</taxon>
    </lineage>
</organism>
<protein>
    <recommendedName>
        <fullName evidence="3">Competence protein CoiA-like family protein</fullName>
    </recommendedName>
</protein>
<comment type="caution">
    <text evidence="1">The sequence shown here is derived from an EMBL/GenBank/DDBJ whole genome shotgun (WGS) entry which is preliminary data.</text>
</comment>
<accession>A0A951Q5I0</accession>
<gene>
    <name evidence="1" type="ORF">KME32_32400</name>
</gene>
<reference evidence="1" key="2">
    <citation type="journal article" date="2022" name="Microbiol. Resour. Announc.">
        <title>Metagenome Sequencing to Explore Phylogenomics of Terrestrial Cyanobacteria.</title>
        <authorList>
            <person name="Ward R.D."/>
            <person name="Stajich J.E."/>
            <person name="Johansen J.R."/>
            <person name="Huntemann M."/>
            <person name="Clum A."/>
            <person name="Foster B."/>
            <person name="Foster B."/>
            <person name="Roux S."/>
            <person name="Palaniappan K."/>
            <person name="Varghese N."/>
            <person name="Mukherjee S."/>
            <person name="Reddy T.B.K."/>
            <person name="Daum C."/>
            <person name="Copeland A."/>
            <person name="Chen I.A."/>
            <person name="Ivanova N.N."/>
            <person name="Kyrpides N.C."/>
            <person name="Shapiro N."/>
            <person name="Eloe-Fadrosh E.A."/>
            <person name="Pietrasiak N."/>
        </authorList>
    </citation>
    <scope>NUCLEOTIDE SEQUENCE</scope>
    <source>
        <strain evidence="1">JT2-VF2</strain>
    </source>
</reference>
<dbReference type="AlphaFoldDB" id="A0A951Q5I0"/>